<protein>
    <submittedName>
        <fullName evidence="2">Sulfur oxidation protein</fullName>
    </submittedName>
</protein>
<dbReference type="Gene3D" id="2.60.40.2470">
    <property type="entry name" value="SoxY domain"/>
    <property type="match status" value="1"/>
</dbReference>
<dbReference type="NCBIfam" id="TIGR04488">
    <property type="entry name" value="SoxY_true_GGCGG"/>
    <property type="match status" value="1"/>
</dbReference>
<dbReference type="InterPro" id="IPR032711">
    <property type="entry name" value="SoxY"/>
</dbReference>
<name>A0A0D6P522_9PROT</name>
<keyword evidence="3" id="KW-1185">Reference proteome</keyword>
<organism evidence="2 3">
    <name type="scientific">Acidisphaera rubrifaciens HS-AP3</name>
    <dbReference type="NCBI Taxonomy" id="1231350"/>
    <lineage>
        <taxon>Bacteria</taxon>
        <taxon>Pseudomonadati</taxon>
        <taxon>Pseudomonadota</taxon>
        <taxon>Alphaproteobacteria</taxon>
        <taxon>Acetobacterales</taxon>
        <taxon>Acetobacteraceae</taxon>
        <taxon>Acidisphaera</taxon>
    </lineage>
</organism>
<dbReference type="EMBL" id="BANB01000158">
    <property type="protein sequence ID" value="GAN76747.1"/>
    <property type="molecule type" value="Genomic_DNA"/>
</dbReference>
<sequence length="171" mass="17617">MMTAELSRTQPDEDRRLVLRCLGLALAGGAGTMLLSSFGRPALAADVPAKPVWPKDAFTCKDEASALKALGWEAPVASDKITLVLPEIAENGAVVPVSITAAMPDVRSIAVMIPDNPFTLTALFPLAAGTAPDIACRVKMAKTAKVVAIVAAGGKLYSATRDVKVTLGGCG</sequence>
<dbReference type="InterPro" id="IPR038162">
    <property type="entry name" value="SoxY_sf"/>
</dbReference>
<reference evidence="2 3" key="1">
    <citation type="submission" date="2012-11" db="EMBL/GenBank/DDBJ databases">
        <title>Whole genome sequence of Acidisphaera rubrifaciens HS-AP3.</title>
        <authorList>
            <person name="Azuma Y."/>
            <person name="Higashiura N."/>
            <person name="Hirakawa H."/>
            <person name="Matsushita K."/>
        </authorList>
    </citation>
    <scope>NUCLEOTIDE SEQUENCE [LARGE SCALE GENOMIC DNA]</scope>
    <source>
        <strain evidence="2 3">HS-AP3</strain>
    </source>
</reference>
<gene>
    <name evidence="2" type="ORF">Asru_0158_06</name>
</gene>
<dbReference type="Proteomes" id="UP000032680">
    <property type="component" value="Unassembled WGS sequence"/>
</dbReference>
<feature type="domain" description="Ig-like SoxY" evidence="1">
    <location>
        <begin position="69"/>
        <end position="170"/>
    </location>
</feature>
<evidence type="ECO:0000313" key="2">
    <source>
        <dbReference type="EMBL" id="GAN76747.1"/>
    </source>
</evidence>
<proteinExistence type="predicted"/>
<evidence type="ECO:0000313" key="3">
    <source>
        <dbReference type="Proteomes" id="UP000032680"/>
    </source>
</evidence>
<dbReference type="Pfam" id="PF13501">
    <property type="entry name" value="SoxY"/>
    <property type="match status" value="1"/>
</dbReference>
<evidence type="ECO:0000259" key="1">
    <source>
        <dbReference type="Pfam" id="PF13501"/>
    </source>
</evidence>
<dbReference type="AlphaFoldDB" id="A0A0D6P522"/>
<comment type="caution">
    <text evidence="2">The sequence shown here is derived from an EMBL/GenBank/DDBJ whole genome shotgun (WGS) entry which is preliminary data.</text>
</comment>
<accession>A0A0D6P522</accession>
<dbReference type="InterPro" id="IPR016568">
    <property type="entry name" value="Sulphur_oxidation_SoxY"/>
</dbReference>